<protein>
    <submittedName>
        <fullName evidence="1">Uncharacterized protein</fullName>
    </submittedName>
</protein>
<evidence type="ECO:0000313" key="1">
    <source>
        <dbReference type="EMBL" id="PSS25280.1"/>
    </source>
</evidence>
<dbReference type="GeneID" id="36572283"/>
<evidence type="ECO:0000313" key="2">
    <source>
        <dbReference type="Proteomes" id="UP000241818"/>
    </source>
</evidence>
<proteinExistence type="predicted"/>
<organism evidence="1 2">
    <name type="scientific">Amorphotheca resinae ATCC 22711</name>
    <dbReference type="NCBI Taxonomy" id="857342"/>
    <lineage>
        <taxon>Eukaryota</taxon>
        <taxon>Fungi</taxon>
        <taxon>Dikarya</taxon>
        <taxon>Ascomycota</taxon>
        <taxon>Pezizomycotina</taxon>
        <taxon>Leotiomycetes</taxon>
        <taxon>Helotiales</taxon>
        <taxon>Amorphothecaceae</taxon>
        <taxon>Amorphotheca</taxon>
    </lineage>
</organism>
<dbReference type="EMBL" id="KZ679007">
    <property type="protein sequence ID" value="PSS25280.1"/>
    <property type="molecule type" value="Genomic_DNA"/>
</dbReference>
<dbReference type="Proteomes" id="UP000241818">
    <property type="component" value="Unassembled WGS sequence"/>
</dbReference>
<gene>
    <name evidence="1" type="ORF">M430DRAFT_200344</name>
</gene>
<keyword evidence="2" id="KW-1185">Reference proteome</keyword>
<dbReference type="RefSeq" id="XP_024723879.1">
    <property type="nucleotide sequence ID" value="XM_024864202.1"/>
</dbReference>
<sequence>MPTYLGTLLYSTDIALLRSEGWSSSLPILSATPLFPGPSLSIPCLTPSRPVIFCCTSHSREPLPRRLLASDSPPHPLGTSLGKVLQKHLCYDISQKPLFSALENWGLGLWHGITDK</sequence>
<reference evidence="1 2" key="1">
    <citation type="journal article" date="2018" name="New Phytol.">
        <title>Comparative genomics and transcriptomics depict ericoid mycorrhizal fungi as versatile saprotrophs and plant mutualists.</title>
        <authorList>
            <person name="Martino E."/>
            <person name="Morin E."/>
            <person name="Grelet G.A."/>
            <person name="Kuo A."/>
            <person name="Kohler A."/>
            <person name="Daghino S."/>
            <person name="Barry K.W."/>
            <person name="Cichocki N."/>
            <person name="Clum A."/>
            <person name="Dockter R.B."/>
            <person name="Hainaut M."/>
            <person name="Kuo R.C."/>
            <person name="LaButti K."/>
            <person name="Lindahl B.D."/>
            <person name="Lindquist E.A."/>
            <person name="Lipzen A."/>
            <person name="Khouja H.R."/>
            <person name="Magnuson J."/>
            <person name="Murat C."/>
            <person name="Ohm R.A."/>
            <person name="Singer S.W."/>
            <person name="Spatafora J.W."/>
            <person name="Wang M."/>
            <person name="Veneault-Fourrey C."/>
            <person name="Henrissat B."/>
            <person name="Grigoriev I.V."/>
            <person name="Martin F.M."/>
            <person name="Perotto S."/>
        </authorList>
    </citation>
    <scope>NUCLEOTIDE SEQUENCE [LARGE SCALE GENOMIC DNA]</scope>
    <source>
        <strain evidence="1 2">ATCC 22711</strain>
    </source>
</reference>
<dbReference type="InParanoid" id="A0A2T3BAG6"/>
<dbReference type="AlphaFoldDB" id="A0A2T3BAG6"/>
<name>A0A2T3BAG6_AMORE</name>
<accession>A0A2T3BAG6</accession>